<feature type="region of interest" description="Disordered" evidence="2">
    <location>
        <begin position="63"/>
        <end position="159"/>
    </location>
</feature>
<dbReference type="EnsemblMetazoa" id="CapteT126228">
    <property type="protein sequence ID" value="CapteP126228"/>
    <property type="gene ID" value="CapteG126228"/>
</dbReference>
<comment type="similarity">
    <text evidence="1">Belongs to the FAM154 family.</text>
</comment>
<dbReference type="PANTHER" id="PTHR31516">
    <property type="entry name" value="STABILIZER OF AXONEMAL MICROTUBULES 2"/>
    <property type="match status" value="1"/>
</dbReference>
<dbReference type="Pfam" id="PF05217">
    <property type="entry name" value="SAXO1-2"/>
    <property type="match status" value="1"/>
</dbReference>
<dbReference type="GO" id="GO:0005879">
    <property type="term" value="C:axonemal microtubule"/>
    <property type="evidence" value="ECO:0007669"/>
    <property type="project" value="TreeGrafter"/>
</dbReference>
<evidence type="ECO:0000256" key="2">
    <source>
        <dbReference type="SAM" id="MobiDB-lite"/>
    </source>
</evidence>
<dbReference type="AlphaFoldDB" id="R7TPF7"/>
<evidence type="ECO:0000256" key="1">
    <source>
        <dbReference type="ARBA" id="ARBA00008738"/>
    </source>
</evidence>
<dbReference type="PANTHER" id="PTHR31516:SF17">
    <property type="entry name" value="STABILIZER OF AXONEMAL MICROTUBULES 2"/>
    <property type="match status" value="1"/>
</dbReference>
<dbReference type="HOGENOM" id="CLU_947451_0_0_1"/>
<evidence type="ECO:0000313" key="3">
    <source>
        <dbReference type="EMBL" id="ELT93386.1"/>
    </source>
</evidence>
<feature type="compositionally biased region" description="Basic and acidic residues" evidence="2">
    <location>
        <begin position="91"/>
        <end position="117"/>
    </location>
</feature>
<proteinExistence type="inferred from homology"/>
<reference evidence="3 5" key="2">
    <citation type="journal article" date="2013" name="Nature">
        <title>Insights into bilaterian evolution from three spiralian genomes.</title>
        <authorList>
            <person name="Simakov O."/>
            <person name="Marletaz F."/>
            <person name="Cho S.J."/>
            <person name="Edsinger-Gonzales E."/>
            <person name="Havlak P."/>
            <person name="Hellsten U."/>
            <person name="Kuo D.H."/>
            <person name="Larsson T."/>
            <person name="Lv J."/>
            <person name="Arendt D."/>
            <person name="Savage R."/>
            <person name="Osoegawa K."/>
            <person name="de Jong P."/>
            <person name="Grimwood J."/>
            <person name="Chapman J.A."/>
            <person name="Shapiro H."/>
            <person name="Aerts A."/>
            <person name="Otillar R.P."/>
            <person name="Terry A.Y."/>
            <person name="Boore J.L."/>
            <person name="Grigoriev I.V."/>
            <person name="Lindberg D.R."/>
            <person name="Seaver E.C."/>
            <person name="Weisblat D.A."/>
            <person name="Putnam N.H."/>
            <person name="Rokhsar D.S."/>
        </authorList>
    </citation>
    <scope>NUCLEOTIDE SEQUENCE</scope>
    <source>
        <strain evidence="3 5">I ESC-2004</strain>
    </source>
</reference>
<dbReference type="STRING" id="283909.R7TPF7"/>
<evidence type="ECO:0000313" key="4">
    <source>
        <dbReference type="EnsemblMetazoa" id="CapteP126228"/>
    </source>
</evidence>
<reference evidence="5" key="1">
    <citation type="submission" date="2012-12" db="EMBL/GenBank/DDBJ databases">
        <authorList>
            <person name="Hellsten U."/>
            <person name="Grimwood J."/>
            <person name="Chapman J.A."/>
            <person name="Shapiro H."/>
            <person name="Aerts A."/>
            <person name="Otillar R.P."/>
            <person name="Terry A.Y."/>
            <person name="Boore J.L."/>
            <person name="Simakov O."/>
            <person name="Marletaz F."/>
            <person name="Cho S.-J."/>
            <person name="Edsinger-Gonzales E."/>
            <person name="Havlak P."/>
            <person name="Kuo D.-H."/>
            <person name="Larsson T."/>
            <person name="Lv J."/>
            <person name="Arendt D."/>
            <person name="Savage R."/>
            <person name="Osoegawa K."/>
            <person name="de Jong P."/>
            <person name="Lindberg D.R."/>
            <person name="Seaver E.C."/>
            <person name="Weisblat D.A."/>
            <person name="Putnam N.H."/>
            <person name="Grigoriev I.V."/>
            <person name="Rokhsar D.S."/>
        </authorList>
    </citation>
    <scope>NUCLEOTIDE SEQUENCE</scope>
    <source>
        <strain evidence="5">I ESC-2004</strain>
    </source>
</reference>
<name>R7TPF7_CAPTE</name>
<organism evidence="3">
    <name type="scientific">Capitella teleta</name>
    <name type="common">Polychaete worm</name>
    <dbReference type="NCBI Taxonomy" id="283909"/>
    <lineage>
        <taxon>Eukaryota</taxon>
        <taxon>Metazoa</taxon>
        <taxon>Spiralia</taxon>
        <taxon>Lophotrochozoa</taxon>
        <taxon>Annelida</taxon>
        <taxon>Polychaeta</taxon>
        <taxon>Sedentaria</taxon>
        <taxon>Scolecida</taxon>
        <taxon>Capitellidae</taxon>
        <taxon>Capitella</taxon>
    </lineage>
</organism>
<accession>R7TPF7</accession>
<evidence type="ECO:0000313" key="5">
    <source>
        <dbReference type="Proteomes" id="UP000014760"/>
    </source>
</evidence>
<dbReference type="GO" id="GO:0008017">
    <property type="term" value="F:microtubule binding"/>
    <property type="evidence" value="ECO:0007669"/>
    <property type="project" value="InterPro"/>
</dbReference>
<dbReference type="EMBL" id="KB309767">
    <property type="protein sequence ID" value="ELT93386.1"/>
    <property type="molecule type" value="Genomic_DNA"/>
</dbReference>
<sequence length="294" mass="33025">MPRGSMKPNEAAKASDAPFEDRTGYRDEFIKHPLGEKHKREVAAWAPNPAKLEGLSNYMKDFIPKESGKLPSCKPDSNPYQSSAPFQGETTNRHDYTKKSGDRPHVHQHEEYVKPDGDMLLNTTSHTDYAPKAGERTQIRRPPSTKRAPGKFYGQTNYSTDFRKLSAERVRFTPKNDYKPNEAPFEGQPTYQSDFIKYKSAPTRSMKPSDAGYSSGAPFEGSTEYTNEYIKKAAPPCPVTIINSGGNAGYMFDAQDDVGHKWYEQTPRIEQSTRWETKSTGALSTQQPLIQLAA</sequence>
<reference evidence="4" key="3">
    <citation type="submission" date="2015-06" db="UniProtKB">
        <authorList>
            <consortium name="EnsemblMetazoa"/>
        </authorList>
    </citation>
    <scope>IDENTIFICATION</scope>
</reference>
<keyword evidence="5" id="KW-1185">Reference proteome</keyword>
<feature type="compositionally biased region" description="Polar residues" evidence="2">
    <location>
        <begin position="78"/>
        <end position="90"/>
    </location>
</feature>
<dbReference type="GO" id="GO:0005814">
    <property type="term" value="C:centriole"/>
    <property type="evidence" value="ECO:0007669"/>
    <property type="project" value="TreeGrafter"/>
</dbReference>
<dbReference type="GO" id="GO:0036126">
    <property type="term" value="C:sperm flagellum"/>
    <property type="evidence" value="ECO:0007669"/>
    <property type="project" value="TreeGrafter"/>
</dbReference>
<dbReference type="Proteomes" id="UP000014760">
    <property type="component" value="Unassembled WGS sequence"/>
</dbReference>
<dbReference type="InterPro" id="IPR033336">
    <property type="entry name" value="SAXO1/2"/>
</dbReference>
<dbReference type="GO" id="GO:0036064">
    <property type="term" value="C:ciliary basal body"/>
    <property type="evidence" value="ECO:0007669"/>
    <property type="project" value="TreeGrafter"/>
</dbReference>
<protein>
    <submittedName>
        <fullName evidence="3 4">Uncharacterized protein</fullName>
    </submittedName>
</protein>
<dbReference type="EMBL" id="AMQN01029828">
    <property type="status" value="NOT_ANNOTATED_CDS"/>
    <property type="molecule type" value="Genomic_DNA"/>
</dbReference>
<dbReference type="OrthoDB" id="365640at2759"/>
<gene>
    <name evidence="3" type="ORF">CAPTEDRAFT_126228</name>
</gene>
<feature type="region of interest" description="Disordered" evidence="2">
    <location>
        <begin position="1"/>
        <end position="24"/>
    </location>
</feature>
<dbReference type="OMA" id="NANSQGH"/>